<dbReference type="PANTHER" id="PTHR31609:SF1">
    <property type="entry name" value="CARBOHYDRATE DEACETYLASE"/>
    <property type="match status" value="1"/>
</dbReference>
<protein>
    <submittedName>
        <fullName evidence="6">Carbohydrate deacetylase</fullName>
    </submittedName>
</protein>
<name>A0ABV4LCG7_9VIBR</name>
<dbReference type="EMBL" id="JBGOOJ010000002">
    <property type="protein sequence ID" value="MEZ8089021.1"/>
    <property type="molecule type" value="Genomic_DNA"/>
</dbReference>
<evidence type="ECO:0000256" key="4">
    <source>
        <dbReference type="ARBA" id="ARBA00022842"/>
    </source>
</evidence>
<dbReference type="CDD" id="cd10803">
    <property type="entry name" value="YdjC_EF3048_like"/>
    <property type="match status" value="1"/>
</dbReference>
<gene>
    <name evidence="6" type="ORF">ACED24_03065</name>
</gene>
<comment type="caution">
    <text evidence="6">The sequence shown here is derived from an EMBL/GenBank/DDBJ whole genome shotgun (WGS) entry which is preliminary data.</text>
</comment>
<dbReference type="InterPro" id="IPR022948">
    <property type="entry name" value="COD_ChbG_bac"/>
</dbReference>
<keyword evidence="4" id="KW-0460">Magnesium</keyword>
<dbReference type="Pfam" id="PF04794">
    <property type="entry name" value="YdjC"/>
    <property type="match status" value="1"/>
</dbReference>
<keyword evidence="5" id="KW-0119">Carbohydrate metabolism</keyword>
<keyword evidence="7" id="KW-1185">Reference proteome</keyword>
<dbReference type="InterPro" id="IPR011330">
    <property type="entry name" value="Glyco_hydro/deAcase_b/a-brl"/>
</dbReference>
<keyword evidence="3" id="KW-0378">Hydrolase</keyword>
<reference evidence="6 7" key="1">
    <citation type="submission" date="2024-06" db="EMBL/GenBank/DDBJ databases">
        <authorList>
            <person name="Steensen K."/>
            <person name="Seneca J."/>
            <person name="Bartlau N."/>
            <person name="Yu A.X."/>
            <person name="Polz M.F."/>
        </authorList>
    </citation>
    <scope>NUCLEOTIDE SEQUENCE [LARGE SCALE GENOMIC DNA]</scope>
    <source>
        <strain evidence="6 7">5S240</strain>
    </source>
</reference>
<dbReference type="SUPFAM" id="SSF88713">
    <property type="entry name" value="Glycoside hydrolase/deacetylase"/>
    <property type="match status" value="1"/>
</dbReference>
<organism evidence="6 7">
    <name type="scientific">Vibrio kanaloae</name>
    <dbReference type="NCBI Taxonomy" id="170673"/>
    <lineage>
        <taxon>Bacteria</taxon>
        <taxon>Pseudomonadati</taxon>
        <taxon>Pseudomonadota</taxon>
        <taxon>Gammaproteobacteria</taxon>
        <taxon>Vibrionales</taxon>
        <taxon>Vibrionaceae</taxon>
        <taxon>Vibrio</taxon>
    </lineage>
</organism>
<evidence type="ECO:0000256" key="1">
    <source>
        <dbReference type="ARBA" id="ARBA00001946"/>
    </source>
</evidence>
<keyword evidence="2" id="KW-0479">Metal-binding</keyword>
<dbReference type="InterPro" id="IPR006879">
    <property type="entry name" value="YdjC-like"/>
</dbReference>
<dbReference type="Proteomes" id="UP001569177">
    <property type="component" value="Unassembled WGS sequence"/>
</dbReference>
<dbReference type="Gene3D" id="3.20.20.370">
    <property type="entry name" value="Glycoside hydrolase/deacetylase"/>
    <property type="match status" value="1"/>
</dbReference>
<evidence type="ECO:0000256" key="5">
    <source>
        <dbReference type="ARBA" id="ARBA00023277"/>
    </source>
</evidence>
<dbReference type="PANTHER" id="PTHR31609">
    <property type="entry name" value="YDJC DEACETYLASE FAMILY MEMBER"/>
    <property type="match status" value="1"/>
</dbReference>
<evidence type="ECO:0000256" key="2">
    <source>
        <dbReference type="ARBA" id="ARBA00022723"/>
    </source>
</evidence>
<accession>A0ABV4LCG7</accession>
<sequence length="255" mass="28310">MKLILNADDFGLTESVNLGIADCFRAGTVKSTTIMMNQPGVSHASQLYQRGLIHEVGLHFTVTSGKSISSPKLIPTLVDENGHFFDRKTLFNKSDVSSDEVFRECMAQYQAALDAGFNINHIDSHHFAGAYRPLKIGFTQAANEIGLPVRRIDSFIQGQSLLSVPTPDAFDMGFHAEGVNIEYLKAVLLAYQDSMPNSTIELMCHPARTLTEELENISSYAHARIEEWKILTSDEFSLWLRKNGIECVGFDALHA</sequence>
<comment type="cofactor">
    <cofactor evidence="1">
        <name>Mg(2+)</name>
        <dbReference type="ChEBI" id="CHEBI:18420"/>
    </cofactor>
</comment>
<dbReference type="RefSeq" id="WP_017057678.1">
    <property type="nucleotide sequence ID" value="NZ_JBGONX010000001.1"/>
</dbReference>
<evidence type="ECO:0000256" key="3">
    <source>
        <dbReference type="ARBA" id="ARBA00022801"/>
    </source>
</evidence>
<proteinExistence type="predicted"/>
<evidence type="ECO:0000313" key="6">
    <source>
        <dbReference type="EMBL" id="MEZ8089021.1"/>
    </source>
</evidence>
<evidence type="ECO:0000313" key="7">
    <source>
        <dbReference type="Proteomes" id="UP001569177"/>
    </source>
</evidence>